<evidence type="ECO:0000256" key="2">
    <source>
        <dbReference type="ARBA" id="ARBA00004167"/>
    </source>
</evidence>
<evidence type="ECO:0000313" key="9">
    <source>
        <dbReference type="Proteomes" id="UP000237000"/>
    </source>
</evidence>
<evidence type="ECO:0000256" key="5">
    <source>
        <dbReference type="ARBA" id="ARBA00022989"/>
    </source>
</evidence>
<comment type="cofactor">
    <cofactor evidence="1">
        <name>heme</name>
        <dbReference type="ChEBI" id="CHEBI:30413"/>
    </cofactor>
</comment>
<evidence type="ECO:0000256" key="6">
    <source>
        <dbReference type="ARBA" id="ARBA00023136"/>
    </source>
</evidence>
<dbReference type="PANTHER" id="PTHR24298">
    <property type="entry name" value="FLAVONOID 3'-MONOOXYGENASE-RELATED"/>
    <property type="match status" value="1"/>
</dbReference>
<dbReference type="EMBL" id="JXTC01000009">
    <property type="protein sequence ID" value="POO01191.1"/>
    <property type="molecule type" value="Genomic_DNA"/>
</dbReference>
<comment type="subcellular location">
    <subcellularLocation>
        <location evidence="2">Membrane</location>
        <topology evidence="2">Single-pass membrane protein</topology>
    </subcellularLocation>
</comment>
<evidence type="ECO:0000256" key="1">
    <source>
        <dbReference type="ARBA" id="ARBA00001971"/>
    </source>
</evidence>
<dbReference type="InParanoid" id="A0A2P5FTT5"/>
<dbReference type="OrthoDB" id="1055148at2759"/>
<dbReference type="GO" id="GO:0016709">
    <property type="term" value="F:oxidoreductase activity, acting on paired donors, with incorporation or reduction of molecular oxygen, NAD(P)H as one donor, and incorporation of one atom of oxygen"/>
    <property type="evidence" value="ECO:0007669"/>
    <property type="project" value="TreeGrafter"/>
</dbReference>
<protein>
    <submittedName>
        <fullName evidence="8">Cytochrome P</fullName>
    </submittedName>
</protein>
<dbReference type="SUPFAM" id="SSF48264">
    <property type="entry name" value="Cytochrome P450"/>
    <property type="match status" value="1"/>
</dbReference>
<keyword evidence="6 7" id="KW-0472">Membrane</keyword>
<gene>
    <name evidence="8" type="ORF">TorRG33x02_029450</name>
</gene>
<dbReference type="GO" id="GO:0020037">
    <property type="term" value="F:heme binding"/>
    <property type="evidence" value="ECO:0007669"/>
    <property type="project" value="InterPro"/>
</dbReference>
<dbReference type="Pfam" id="PF00067">
    <property type="entry name" value="p450"/>
    <property type="match status" value="1"/>
</dbReference>
<proteinExistence type="predicted"/>
<evidence type="ECO:0000256" key="3">
    <source>
        <dbReference type="ARBA" id="ARBA00022692"/>
    </source>
</evidence>
<reference evidence="9" key="1">
    <citation type="submission" date="2016-06" db="EMBL/GenBank/DDBJ databases">
        <title>Parallel loss of symbiosis genes in relatives of nitrogen-fixing non-legume Parasponia.</title>
        <authorList>
            <person name="Van Velzen R."/>
            <person name="Holmer R."/>
            <person name="Bu F."/>
            <person name="Rutten L."/>
            <person name="Van Zeijl A."/>
            <person name="Liu W."/>
            <person name="Santuari L."/>
            <person name="Cao Q."/>
            <person name="Sharma T."/>
            <person name="Shen D."/>
            <person name="Roswanjaya Y."/>
            <person name="Wardhani T."/>
            <person name="Kalhor M.S."/>
            <person name="Jansen J."/>
            <person name="Van den Hoogen J."/>
            <person name="Gungor B."/>
            <person name="Hartog M."/>
            <person name="Hontelez J."/>
            <person name="Verver J."/>
            <person name="Yang W.-C."/>
            <person name="Schijlen E."/>
            <person name="Repin R."/>
            <person name="Schilthuizen M."/>
            <person name="Schranz E."/>
            <person name="Heidstra R."/>
            <person name="Miyata K."/>
            <person name="Fedorova E."/>
            <person name="Kohlen W."/>
            <person name="Bisseling T."/>
            <person name="Smit S."/>
            <person name="Geurts R."/>
        </authorList>
    </citation>
    <scope>NUCLEOTIDE SEQUENCE [LARGE SCALE GENOMIC DNA]</scope>
    <source>
        <strain evidence="9">cv. RG33-2</strain>
    </source>
</reference>
<evidence type="ECO:0000256" key="4">
    <source>
        <dbReference type="ARBA" id="ARBA00022723"/>
    </source>
</evidence>
<dbReference type="InterPro" id="IPR001128">
    <property type="entry name" value="Cyt_P450"/>
</dbReference>
<dbReference type="Proteomes" id="UP000237000">
    <property type="component" value="Unassembled WGS sequence"/>
</dbReference>
<dbReference type="InterPro" id="IPR036396">
    <property type="entry name" value="Cyt_P450_sf"/>
</dbReference>
<sequence length="319" mass="36856">MASWLFLILISVCVGFLLKSILTSLVLLRKPPLRPISILPIIISNLLYGCMSFLEIEPILCDLHANYGPIISFRIGYCLIVIIVNCSSANEALIQNGAIFADCLTPHATNKIISSNQRTIIFAGYGPTRCLLRHNLTSEIFQASHIKSYSRSHNLVLNILLNLMVYCFNNNHFRYAMFRLLALMCFGERVEETKIREIETVQRHLLLSLGHVNILNFWPRLTKILLKKQWQQFWQLHGDQEALLVPLINSRREKLKAASDADDYQFAICYVDTLLGLELPEEKRKLDIYNGNRQFVLQISQREHRYIGRRQHCSGSWRI</sequence>
<dbReference type="InterPro" id="IPR051103">
    <property type="entry name" value="Plant_metabolite_P450s"/>
</dbReference>
<dbReference type="GO" id="GO:0016020">
    <property type="term" value="C:membrane"/>
    <property type="evidence" value="ECO:0007669"/>
    <property type="project" value="UniProtKB-SubCell"/>
</dbReference>
<dbReference type="PANTHER" id="PTHR24298:SF800">
    <property type="entry name" value="CYTOCHROME P450 89A2-RELATED"/>
    <property type="match status" value="1"/>
</dbReference>
<dbReference type="GO" id="GO:0005506">
    <property type="term" value="F:iron ion binding"/>
    <property type="evidence" value="ECO:0007669"/>
    <property type="project" value="InterPro"/>
</dbReference>
<keyword evidence="9" id="KW-1185">Reference proteome</keyword>
<dbReference type="AlphaFoldDB" id="A0A2P5FTT5"/>
<evidence type="ECO:0000256" key="7">
    <source>
        <dbReference type="SAM" id="Phobius"/>
    </source>
</evidence>
<organism evidence="8 9">
    <name type="scientific">Trema orientale</name>
    <name type="common">Charcoal tree</name>
    <name type="synonym">Celtis orientalis</name>
    <dbReference type="NCBI Taxonomy" id="63057"/>
    <lineage>
        <taxon>Eukaryota</taxon>
        <taxon>Viridiplantae</taxon>
        <taxon>Streptophyta</taxon>
        <taxon>Embryophyta</taxon>
        <taxon>Tracheophyta</taxon>
        <taxon>Spermatophyta</taxon>
        <taxon>Magnoliopsida</taxon>
        <taxon>eudicotyledons</taxon>
        <taxon>Gunneridae</taxon>
        <taxon>Pentapetalae</taxon>
        <taxon>rosids</taxon>
        <taxon>fabids</taxon>
        <taxon>Rosales</taxon>
        <taxon>Cannabaceae</taxon>
        <taxon>Trema</taxon>
    </lineage>
</organism>
<dbReference type="STRING" id="63057.A0A2P5FTT5"/>
<evidence type="ECO:0000313" key="8">
    <source>
        <dbReference type="EMBL" id="POO01191.1"/>
    </source>
</evidence>
<feature type="transmembrane region" description="Helical" evidence="7">
    <location>
        <begin position="35"/>
        <end position="54"/>
    </location>
</feature>
<comment type="caution">
    <text evidence="8">The sequence shown here is derived from an EMBL/GenBank/DDBJ whole genome shotgun (WGS) entry which is preliminary data.</text>
</comment>
<keyword evidence="4" id="KW-0479">Metal-binding</keyword>
<dbReference type="Gene3D" id="1.10.630.10">
    <property type="entry name" value="Cytochrome P450"/>
    <property type="match status" value="1"/>
</dbReference>
<keyword evidence="5 7" id="KW-1133">Transmembrane helix</keyword>
<feature type="transmembrane region" description="Helical" evidence="7">
    <location>
        <begin position="6"/>
        <end position="28"/>
    </location>
</feature>
<accession>A0A2P5FTT5</accession>
<name>A0A2P5FTT5_TREOI</name>
<keyword evidence="3 7" id="KW-0812">Transmembrane</keyword>